<dbReference type="AlphaFoldDB" id="A0A8S4RNW0"/>
<accession>A0A8S4RNW0</accession>
<keyword evidence="2" id="KW-1185">Reference proteome</keyword>
<reference evidence="1" key="1">
    <citation type="submission" date="2022-03" db="EMBL/GenBank/DDBJ databases">
        <authorList>
            <person name="Lindestad O."/>
        </authorList>
    </citation>
    <scope>NUCLEOTIDE SEQUENCE</scope>
</reference>
<dbReference type="EMBL" id="CAKXAJ010025467">
    <property type="protein sequence ID" value="CAH2239983.1"/>
    <property type="molecule type" value="Genomic_DNA"/>
</dbReference>
<comment type="caution">
    <text evidence="1">The sequence shown here is derived from an EMBL/GenBank/DDBJ whole genome shotgun (WGS) entry which is preliminary data.</text>
</comment>
<name>A0A8S4RNW0_9NEOP</name>
<dbReference type="OrthoDB" id="7758608at2759"/>
<evidence type="ECO:0000313" key="1">
    <source>
        <dbReference type="EMBL" id="CAH2239983.1"/>
    </source>
</evidence>
<dbReference type="Proteomes" id="UP000838756">
    <property type="component" value="Unassembled WGS sequence"/>
</dbReference>
<protein>
    <submittedName>
        <fullName evidence="1">Jg3412 protein</fullName>
    </submittedName>
</protein>
<organism evidence="1 2">
    <name type="scientific">Pararge aegeria aegeria</name>
    <dbReference type="NCBI Taxonomy" id="348720"/>
    <lineage>
        <taxon>Eukaryota</taxon>
        <taxon>Metazoa</taxon>
        <taxon>Ecdysozoa</taxon>
        <taxon>Arthropoda</taxon>
        <taxon>Hexapoda</taxon>
        <taxon>Insecta</taxon>
        <taxon>Pterygota</taxon>
        <taxon>Neoptera</taxon>
        <taxon>Endopterygota</taxon>
        <taxon>Lepidoptera</taxon>
        <taxon>Glossata</taxon>
        <taxon>Ditrysia</taxon>
        <taxon>Papilionoidea</taxon>
        <taxon>Nymphalidae</taxon>
        <taxon>Satyrinae</taxon>
        <taxon>Satyrini</taxon>
        <taxon>Parargina</taxon>
        <taxon>Pararge</taxon>
    </lineage>
</organism>
<proteinExistence type="predicted"/>
<evidence type="ECO:0000313" key="2">
    <source>
        <dbReference type="Proteomes" id="UP000838756"/>
    </source>
</evidence>
<gene>
    <name evidence="1" type="primary">jg3412</name>
    <name evidence="1" type="ORF">PAEG_LOCUS16616</name>
</gene>
<sequence>MFAVAHTDDFFAIRRNRIASLMKRTWVFSLIFHQTKEGIKCIILMPFTLVELNPTKEYKVSNMVSKVLIGLCLLVTIAAAVPAVSPPWGGGGWGAPAWPGAGGVNPWIPSWISGAPWIPQWSPCTTVGPSCVNCNTRLICTKVGGMQKACDDPTMPHCNLGECSATPSDQCAVPVVPANVV</sequence>